<reference evidence="1" key="1">
    <citation type="journal article" date="2023" name="G3 (Bethesda)">
        <title>A reference genome for the long-term kleptoplast-retaining sea slug Elysia crispata morphotype clarki.</title>
        <authorList>
            <person name="Eastman K.E."/>
            <person name="Pendleton A.L."/>
            <person name="Shaikh M.A."/>
            <person name="Suttiyut T."/>
            <person name="Ogas R."/>
            <person name="Tomko P."/>
            <person name="Gavelis G."/>
            <person name="Widhalm J.R."/>
            <person name="Wisecaver J.H."/>
        </authorList>
    </citation>
    <scope>NUCLEOTIDE SEQUENCE</scope>
    <source>
        <strain evidence="1">ECLA1</strain>
    </source>
</reference>
<sequence>MRRYRMDPCSLHHGDQHLGHGVMLTNMLELYGAEPFPPHRKAAQLNDDGYFSSTMMENQKTLTDSLEWGMKEHGLQTENVTSAQNAKWRAARIPTMVLKSLNRNNPLSEPC</sequence>
<evidence type="ECO:0000313" key="2">
    <source>
        <dbReference type="Proteomes" id="UP001283361"/>
    </source>
</evidence>
<keyword evidence="2" id="KW-1185">Reference proteome</keyword>
<proteinExistence type="predicted"/>
<comment type="caution">
    <text evidence="1">The sequence shown here is derived from an EMBL/GenBank/DDBJ whole genome shotgun (WGS) entry which is preliminary data.</text>
</comment>
<dbReference type="EMBL" id="JAWDGP010006357">
    <property type="protein sequence ID" value="KAK3742417.1"/>
    <property type="molecule type" value="Genomic_DNA"/>
</dbReference>
<organism evidence="1 2">
    <name type="scientific">Elysia crispata</name>
    <name type="common">lettuce slug</name>
    <dbReference type="NCBI Taxonomy" id="231223"/>
    <lineage>
        <taxon>Eukaryota</taxon>
        <taxon>Metazoa</taxon>
        <taxon>Spiralia</taxon>
        <taxon>Lophotrochozoa</taxon>
        <taxon>Mollusca</taxon>
        <taxon>Gastropoda</taxon>
        <taxon>Heterobranchia</taxon>
        <taxon>Euthyneura</taxon>
        <taxon>Panpulmonata</taxon>
        <taxon>Sacoglossa</taxon>
        <taxon>Placobranchoidea</taxon>
        <taxon>Plakobranchidae</taxon>
        <taxon>Elysia</taxon>
    </lineage>
</organism>
<name>A0AAE0YDQ7_9GAST</name>
<protein>
    <submittedName>
        <fullName evidence="1">Uncharacterized protein</fullName>
    </submittedName>
</protein>
<gene>
    <name evidence="1" type="ORF">RRG08_019169</name>
</gene>
<dbReference type="AlphaFoldDB" id="A0AAE0YDQ7"/>
<dbReference type="Proteomes" id="UP001283361">
    <property type="component" value="Unassembled WGS sequence"/>
</dbReference>
<evidence type="ECO:0000313" key="1">
    <source>
        <dbReference type="EMBL" id="KAK3742417.1"/>
    </source>
</evidence>
<accession>A0AAE0YDQ7</accession>